<dbReference type="GO" id="GO:0003955">
    <property type="term" value="F:NAD(P)H dehydrogenase (quinone) activity"/>
    <property type="evidence" value="ECO:0007669"/>
    <property type="project" value="TreeGrafter"/>
</dbReference>
<evidence type="ECO:0000256" key="1">
    <source>
        <dbReference type="ARBA" id="ARBA00001974"/>
    </source>
</evidence>
<dbReference type="AlphaFoldDB" id="A0A8E2VKX8"/>
<dbReference type="PANTHER" id="PTHR42913:SF9">
    <property type="entry name" value="SLR1591 PROTEIN"/>
    <property type="match status" value="1"/>
</dbReference>
<name>A0A8E2VKX8_9RHOB</name>
<evidence type="ECO:0000256" key="3">
    <source>
        <dbReference type="ARBA" id="ARBA00022827"/>
    </source>
</evidence>
<dbReference type="RefSeq" id="WP_108027456.1">
    <property type="nucleotide sequence ID" value="NZ_QAYC01000008.1"/>
</dbReference>
<comment type="cofactor">
    <cofactor evidence="1">
        <name>FAD</name>
        <dbReference type="ChEBI" id="CHEBI:57692"/>
    </cofactor>
</comment>
<dbReference type="Gene3D" id="3.50.50.100">
    <property type="match status" value="1"/>
</dbReference>
<evidence type="ECO:0000313" key="7">
    <source>
        <dbReference type="Proteomes" id="UP000244037"/>
    </source>
</evidence>
<protein>
    <submittedName>
        <fullName evidence="6">Pyridine nucleotide-disulfide oxidoreductase family protein</fullName>
    </submittedName>
</protein>
<reference evidence="6 7" key="1">
    <citation type="submission" date="2018-04" db="EMBL/GenBank/DDBJ databases">
        <title>Genomic Encyclopedia of Archaeal and Bacterial Type Strains, Phase II (KMG-II): from individual species to whole genera.</title>
        <authorList>
            <person name="Goeker M."/>
        </authorList>
    </citation>
    <scope>NUCLEOTIDE SEQUENCE [LARGE SCALE GENOMIC DNA]</scope>
    <source>
        <strain evidence="6 7">DSM 19783</strain>
    </source>
</reference>
<keyword evidence="3" id="KW-0274">FAD</keyword>
<dbReference type="EMBL" id="QAYC01000008">
    <property type="protein sequence ID" value="PTW48398.1"/>
    <property type="molecule type" value="Genomic_DNA"/>
</dbReference>
<proteinExistence type="predicted"/>
<keyword evidence="2" id="KW-0285">Flavoprotein</keyword>
<dbReference type="OrthoDB" id="9767928at2"/>
<gene>
    <name evidence="6" type="ORF">C8N38_108151</name>
</gene>
<evidence type="ECO:0000256" key="4">
    <source>
        <dbReference type="ARBA" id="ARBA00023002"/>
    </source>
</evidence>
<dbReference type="InterPro" id="IPR023753">
    <property type="entry name" value="FAD/NAD-binding_dom"/>
</dbReference>
<evidence type="ECO:0000313" key="6">
    <source>
        <dbReference type="EMBL" id="PTW48398.1"/>
    </source>
</evidence>
<dbReference type="Proteomes" id="UP000244037">
    <property type="component" value="Unassembled WGS sequence"/>
</dbReference>
<dbReference type="PANTHER" id="PTHR42913">
    <property type="entry name" value="APOPTOSIS-INDUCING FACTOR 1"/>
    <property type="match status" value="1"/>
</dbReference>
<organism evidence="6 7">
    <name type="scientific">Rhodovulum kholense</name>
    <dbReference type="NCBI Taxonomy" id="453584"/>
    <lineage>
        <taxon>Bacteria</taxon>
        <taxon>Pseudomonadati</taxon>
        <taxon>Pseudomonadota</taxon>
        <taxon>Alphaproteobacteria</taxon>
        <taxon>Rhodobacterales</taxon>
        <taxon>Paracoccaceae</taxon>
        <taxon>Rhodovulum</taxon>
    </lineage>
</organism>
<dbReference type="InterPro" id="IPR051169">
    <property type="entry name" value="NADH-Q_oxidoreductase"/>
</dbReference>
<dbReference type="NCBIfam" id="TIGR03169">
    <property type="entry name" value="Nterm_to_SelD"/>
    <property type="match status" value="1"/>
</dbReference>
<evidence type="ECO:0000259" key="5">
    <source>
        <dbReference type="Pfam" id="PF07992"/>
    </source>
</evidence>
<sequence>MAPHLVLIGGGHTHALVLRALIGRPATGLRLTLIDPEPRAAYSGMLPGFVAGHYRLDQLQIDLARLARAAGARLILGRADGLDTGNRRVHVAGQTPVPYDIASLDIGISSDLPGLPGFAAHAVPAKPLGPFAARWQGFAADAAAGLVAPRVTVIGAGVAGVELALAAQYRLAGTGRVPQITLLDATPEILRDVRPPARAAMTDRLARQGIVLRTGVRVARIEAAGVVLDSGEQIPAALVIGAAGTRPQGWLAGTGLHLTDGFVTVDETLRAVSDPGVFAAGDCAHLSHAPRPKAGVFAVREAPVLRENLIAALTGRPLTAYRPQKEYLKLISMGEKRAAADRWPVRIEGRWVWRWKDRIDRRFMAQFHDRPGA</sequence>
<keyword evidence="7" id="KW-1185">Reference proteome</keyword>
<dbReference type="Pfam" id="PF07992">
    <property type="entry name" value="Pyr_redox_2"/>
    <property type="match status" value="1"/>
</dbReference>
<dbReference type="InterPro" id="IPR017584">
    <property type="entry name" value="Pyridine_nucleo_diS_OxRdtase_N"/>
</dbReference>
<evidence type="ECO:0000256" key="2">
    <source>
        <dbReference type="ARBA" id="ARBA00022630"/>
    </source>
</evidence>
<dbReference type="InterPro" id="IPR036188">
    <property type="entry name" value="FAD/NAD-bd_sf"/>
</dbReference>
<accession>A0A8E2VKX8</accession>
<dbReference type="PRINTS" id="PR00368">
    <property type="entry name" value="FADPNR"/>
</dbReference>
<keyword evidence="4" id="KW-0560">Oxidoreductase</keyword>
<dbReference type="GO" id="GO:0019646">
    <property type="term" value="P:aerobic electron transport chain"/>
    <property type="evidence" value="ECO:0007669"/>
    <property type="project" value="TreeGrafter"/>
</dbReference>
<comment type="caution">
    <text evidence="6">The sequence shown here is derived from an EMBL/GenBank/DDBJ whole genome shotgun (WGS) entry which is preliminary data.</text>
</comment>
<feature type="domain" description="FAD/NAD(P)-binding" evidence="5">
    <location>
        <begin position="5"/>
        <end position="299"/>
    </location>
</feature>
<dbReference type="SUPFAM" id="SSF51905">
    <property type="entry name" value="FAD/NAD(P)-binding domain"/>
    <property type="match status" value="2"/>
</dbReference>